<dbReference type="EMBL" id="PFIC01000253">
    <property type="protein sequence ID" value="PIX15902.1"/>
    <property type="molecule type" value="Genomic_DNA"/>
</dbReference>
<evidence type="ECO:0000313" key="1">
    <source>
        <dbReference type="EMBL" id="PIX15902.1"/>
    </source>
</evidence>
<dbReference type="Pfam" id="PF19027">
    <property type="entry name" value="DUF5752"/>
    <property type="match status" value="1"/>
</dbReference>
<proteinExistence type="predicted"/>
<organism evidence="1 2">
    <name type="scientific">Candidatus Desantisbacteria bacterium CG_4_8_14_3_um_filter_40_12</name>
    <dbReference type="NCBI Taxonomy" id="1974545"/>
    <lineage>
        <taxon>Bacteria</taxon>
        <taxon>Candidatus Desantisiibacteriota</taxon>
    </lineage>
</organism>
<dbReference type="InterPro" id="IPR044036">
    <property type="entry name" value="DUF5752"/>
</dbReference>
<gene>
    <name evidence="1" type="ORF">COZ71_09195</name>
</gene>
<dbReference type="Proteomes" id="UP000229297">
    <property type="component" value="Unassembled WGS sequence"/>
</dbReference>
<accession>A0A2M7J932</accession>
<evidence type="ECO:0000313" key="2">
    <source>
        <dbReference type="Proteomes" id="UP000229297"/>
    </source>
</evidence>
<dbReference type="AlphaFoldDB" id="A0A2M7J932"/>
<protein>
    <submittedName>
        <fullName evidence="1">Uncharacterized protein</fullName>
    </submittedName>
</protein>
<sequence>MNPFYFWTRVHLIKLLGLRTKNPIELLEGIKNVPLSSIYYHTHRFLQQHHYLSPEPPNDFAYWLTDILNLEKLGEAIASVNVIDFKKLKDLRSAFIKILTDYLAQEKRMIDCPEGEEFHFMSCMTAILPTPYVASNLTEFVEILGKISINSLYFHIFEAPMRLEKGENDFSAWLGGIGEKELAQKISNLDPYTITLEGLRQKIIRMVKQYGKY</sequence>
<name>A0A2M7J932_9BACT</name>
<reference evidence="2" key="1">
    <citation type="submission" date="2017-09" db="EMBL/GenBank/DDBJ databases">
        <title>Depth-based differentiation of microbial function through sediment-hosted aquifers and enrichment of novel symbionts in the deep terrestrial subsurface.</title>
        <authorList>
            <person name="Probst A.J."/>
            <person name="Ladd B."/>
            <person name="Jarett J.K."/>
            <person name="Geller-Mcgrath D.E."/>
            <person name="Sieber C.M.K."/>
            <person name="Emerson J.B."/>
            <person name="Anantharaman K."/>
            <person name="Thomas B.C."/>
            <person name="Malmstrom R."/>
            <person name="Stieglmeier M."/>
            <person name="Klingl A."/>
            <person name="Woyke T."/>
            <person name="Ryan C.M."/>
            <person name="Banfield J.F."/>
        </authorList>
    </citation>
    <scope>NUCLEOTIDE SEQUENCE [LARGE SCALE GENOMIC DNA]</scope>
</reference>
<comment type="caution">
    <text evidence="1">The sequence shown here is derived from an EMBL/GenBank/DDBJ whole genome shotgun (WGS) entry which is preliminary data.</text>
</comment>